<dbReference type="OrthoDB" id="4350469at2"/>
<evidence type="ECO:0000313" key="2">
    <source>
        <dbReference type="Proteomes" id="UP000249915"/>
    </source>
</evidence>
<gene>
    <name evidence="1" type="ORF">BAY60_20515</name>
</gene>
<protein>
    <submittedName>
        <fullName evidence="1">Uncharacterized protein</fullName>
    </submittedName>
</protein>
<evidence type="ECO:0000313" key="1">
    <source>
        <dbReference type="EMBL" id="PXY22265.1"/>
    </source>
</evidence>
<dbReference type="Proteomes" id="UP000249915">
    <property type="component" value="Unassembled WGS sequence"/>
</dbReference>
<organism evidence="1 2">
    <name type="scientific">Prauserella muralis</name>
    <dbReference type="NCBI Taxonomy" id="588067"/>
    <lineage>
        <taxon>Bacteria</taxon>
        <taxon>Bacillati</taxon>
        <taxon>Actinomycetota</taxon>
        <taxon>Actinomycetes</taxon>
        <taxon>Pseudonocardiales</taxon>
        <taxon>Pseudonocardiaceae</taxon>
        <taxon>Prauserella</taxon>
    </lineage>
</organism>
<comment type="caution">
    <text evidence="1">The sequence shown here is derived from an EMBL/GenBank/DDBJ whole genome shotgun (WGS) entry which is preliminary data.</text>
</comment>
<dbReference type="RefSeq" id="WP_112282870.1">
    <property type="nucleotide sequence ID" value="NZ_MASW01000005.1"/>
</dbReference>
<dbReference type="EMBL" id="MASW01000005">
    <property type="protein sequence ID" value="PXY22265.1"/>
    <property type="molecule type" value="Genomic_DNA"/>
</dbReference>
<dbReference type="AlphaFoldDB" id="A0A2V4B127"/>
<accession>A0A2V4B127</accession>
<sequence length="385" mass="40308">MRHGIAAQLGTALLATVRVGEGRSTTGRRLRLLRGWLLVGVALVAVTSFAAFTGVRDTVETARAQAVPAILGSASAYESLVRANTAAVLALDDGPARLGGSGELAQTQLGVAGQSLAQAGEHNAAGPVSRRELQLVQGLLASYTSWMAQADVRYRSGDESVAAATDVWYAAQLLHGSDGMLAHLSRLRAAQLDALDRQLATGWTHPATVAVWVVPVLVLGAALVAVQLYFRRRFRRTLNPHLLAATGLLLAVATLTALTLPAQAQAQAGAVQLREDVGAWQQRVQSSTAADRRLVAALVTGRCWSIGCGPAVAEFAATPSGSAPPRASAAEHDLTVAGERADSALAAALWPSMLRWLIVLCSAGLAALVVTGFQARINEYRFHLT</sequence>
<keyword evidence="2" id="KW-1185">Reference proteome</keyword>
<name>A0A2V4B127_9PSEU</name>
<proteinExistence type="predicted"/>
<reference evidence="1 2" key="1">
    <citation type="submission" date="2016-07" db="EMBL/GenBank/DDBJ databases">
        <title>Draft genome sequence of Prauserella muralis DSM 45305, isolated from a mould-covered wall in an indoor environment.</title>
        <authorList>
            <person name="Ruckert C."/>
            <person name="Albersmeier A."/>
            <person name="Jiang C.-L."/>
            <person name="Jiang Y."/>
            <person name="Kalinowski J."/>
            <person name="Schneider O."/>
            <person name="Winkler A."/>
            <person name="Zotchev S.B."/>
        </authorList>
    </citation>
    <scope>NUCLEOTIDE SEQUENCE [LARGE SCALE GENOMIC DNA]</scope>
    <source>
        <strain evidence="1 2">DSM 45305</strain>
    </source>
</reference>